<feature type="chain" id="PRO_5020762921" evidence="1">
    <location>
        <begin position="24"/>
        <end position="214"/>
    </location>
</feature>
<accession>A0A4Q5LUQ8</accession>
<dbReference type="OrthoDB" id="680837at2"/>
<comment type="caution">
    <text evidence="2">The sequence shown here is derived from an EMBL/GenBank/DDBJ whole genome shotgun (WGS) entry which is preliminary data.</text>
</comment>
<reference evidence="2 3" key="1">
    <citation type="submission" date="2019-02" db="EMBL/GenBank/DDBJ databases">
        <title>Bacterial novel species Emticicia sp. 17J42-9 isolated from soil.</title>
        <authorList>
            <person name="Jung H.-Y."/>
        </authorList>
    </citation>
    <scope>NUCLEOTIDE SEQUENCE [LARGE SCALE GENOMIC DNA]</scope>
    <source>
        <strain evidence="2 3">17J42-9</strain>
    </source>
</reference>
<dbReference type="AlphaFoldDB" id="A0A4Q5LUQ8"/>
<gene>
    <name evidence="2" type="ORF">EWM59_22515</name>
</gene>
<organism evidence="2 3">
    <name type="scientific">Emticicia agri</name>
    <dbReference type="NCBI Taxonomy" id="2492393"/>
    <lineage>
        <taxon>Bacteria</taxon>
        <taxon>Pseudomonadati</taxon>
        <taxon>Bacteroidota</taxon>
        <taxon>Cytophagia</taxon>
        <taxon>Cytophagales</taxon>
        <taxon>Leadbetterellaceae</taxon>
        <taxon>Emticicia</taxon>
    </lineage>
</organism>
<dbReference type="RefSeq" id="WP_130023511.1">
    <property type="nucleotide sequence ID" value="NZ_SEWF01000047.1"/>
</dbReference>
<evidence type="ECO:0000313" key="2">
    <source>
        <dbReference type="EMBL" id="RYU93354.1"/>
    </source>
</evidence>
<sequence>MMKRFEKLLIISCLAWNSSFAQMAVSADVLGGTPLTGQAYMNVKGTPYLLENWEKGSVTLASGKKFENLDLKFDQVINQVIFQDADGSMKAFSQPIAAFTIGKDANEHEFMRGVDGIYYEKLVTGKITLWKKNHKTLIDEKPYGSATVQRNILNNNTYYVGELTQLAKIKTDKKSVLELMADKANDIEQYMKKGKLSPKTESDLVRVIMYYNGL</sequence>
<feature type="signal peptide" evidence="1">
    <location>
        <begin position="1"/>
        <end position="23"/>
    </location>
</feature>
<proteinExistence type="predicted"/>
<dbReference type="Proteomes" id="UP000293162">
    <property type="component" value="Unassembled WGS sequence"/>
</dbReference>
<evidence type="ECO:0000313" key="3">
    <source>
        <dbReference type="Proteomes" id="UP000293162"/>
    </source>
</evidence>
<keyword evidence="3" id="KW-1185">Reference proteome</keyword>
<dbReference type="EMBL" id="SEWF01000047">
    <property type="protein sequence ID" value="RYU93354.1"/>
    <property type="molecule type" value="Genomic_DNA"/>
</dbReference>
<keyword evidence="1" id="KW-0732">Signal</keyword>
<protein>
    <submittedName>
        <fullName evidence="2">Uncharacterized protein</fullName>
    </submittedName>
</protein>
<name>A0A4Q5LUQ8_9BACT</name>
<evidence type="ECO:0000256" key="1">
    <source>
        <dbReference type="SAM" id="SignalP"/>
    </source>
</evidence>